<dbReference type="GO" id="GO:2000036">
    <property type="term" value="P:regulation of stem cell population maintenance"/>
    <property type="evidence" value="ECO:0007669"/>
    <property type="project" value="UniProtKB-ARBA"/>
</dbReference>
<accession>A0A915HXQ9</accession>
<evidence type="ECO:0000256" key="4">
    <source>
        <dbReference type="SAM" id="MobiDB-lite"/>
    </source>
</evidence>
<proteinExistence type="inferred from homology"/>
<feature type="compositionally biased region" description="Low complexity" evidence="4">
    <location>
        <begin position="19"/>
        <end position="28"/>
    </location>
</feature>
<evidence type="ECO:0000256" key="1">
    <source>
        <dbReference type="ARBA" id="ARBA00007682"/>
    </source>
</evidence>
<dbReference type="AlphaFoldDB" id="A0A915HXQ9"/>
<dbReference type="GO" id="GO:0006355">
    <property type="term" value="P:regulation of DNA-templated transcription"/>
    <property type="evidence" value="ECO:0007669"/>
    <property type="project" value="InterPro"/>
</dbReference>
<feature type="compositionally biased region" description="Low complexity" evidence="4">
    <location>
        <begin position="387"/>
        <end position="400"/>
    </location>
</feature>
<dbReference type="WBParaSite" id="nRc.2.0.1.t06218-RA">
    <property type="protein sequence ID" value="nRc.2.0.1.t06218-RA"/>
    <property type="gene ID" value="nRc.2.0.1.g06218"/>
</dbReference>
<dbReference type="PANTHER" id="PTHR23326">
    <property type="entry name" value="CCR4 NOT-RELATED"/>
    <property type="match status" value="1"/>
</dbReference>
<evidence type="ECO:0000259" key="5">
    <source>
        <dbReference type="Pfam" id="PF04153"/>
    </source>
</evidence>
<name>A0A915HXQ9_ROMCU</name>
<feature type="region of interest" description="Disordered" evidence="4">
    <location>
        <begin position="12"/>
        <end position="33"/>
    </location>
</feature>
<evidence type="ECO:0000313" key="6">
    <source>
        <dbReference type="Proteomes" id="UP000887565"/>
    </source>
</evidence>
<feature type="compositionally biased region" description="Polar residues" evidence="4">
    <location>
        <begin position="401"/>
        <end position="415"/>
    </location>
</feature>
<dbReference type="InterPro" id="IPR038635">
    <property type="entry name" value="CCR4-NOT_su2/3/5_C_sf"/>
</dbReference>
<dbReference type="InterPro" id="IPR007282">
    <property type="entry name" value="NOT2/3/5_C"/>
</dbReference>
<feature type="region of interest" description="Disordered" evidence="4">
    <location>
        <begin position="50"/>
        <end position="69"/>
    </location>
</feature>
<dbReference type="InterPro" id="IPR040168">
    <property type="entry name" value="Not2/3/5"/>
</dbReference>
<reference evidence="7" key="1">
    <citation type="submission" date="2022-11" db="UniProtKB">
        <authorList>
            <consortium name="WormBaseParasite"/>
        </authorList>
    </citation>
    <scope>IDENTIFICATION</scope>
</reference>
<dbReference type="GO" id="GO:0030015">
    <property type="term" value="C:CCR4-NOT core complex"/>
    <property type="evidence" value="ECO:0007669"/>
    <property type="project" value="InterPro"/>
</dbReference>
<sequence length="415" mass="44617">MRNIFPQSMVNGIGGGGSSSSTSVGLASAPGAQHQLTGASSNAYFSPSSNNFPYGGPGRGQPGSGTASSLSSMFSNVANKDLRPYEGEYAVHSLQTGGQSGVLKSSSTTDASRFMAVGGNQSTPSSSGVTAVKSLQQQQYQQMTGTTLETSSQQQQSLSSLNFHDNEFPSLTANRSAAANAASGSRSAASRTGAAGYGSITGIPAGMLNDQFGMVGLVACLRAIESDPTIIPLALGHDLTTLGLNLNAVERNLYQNFGGPWADSPCRPQDIDYCVPPEYLTNANIMDKLSPIKLNRYTDDLLFYLFYNFGGEAFQLAAAAELYNRDWRYHKEEKCWITRASGQAVVERTAMHERGTYFVFDATHWRKVPKEMTLEYDKLEERPMLPPQQQQSQPQQQQQQATPAIVNTGNVARNA</sequence>
<keyword evidence="6" id="KW-1185">Reference proteome</keyword>
<dbReference type="FunFam" id="2.30.30.1020:FF:000005">
    <property type="entry name" value="Regena, isoform C"/>
    <property type="match status" value="1"/>
</dbReference>
<protein>
    <submittedName>
        <fullName evidence="7">NOT2/NOT3/NOT5 C-terminal domain-containing protein</fullName>
    </submittedName>
</protein>
<evidence type="ECO:0000256" key="3">
    <source>
        <dbReference type="ARBA" id="ARBA00023163"/>
    </source>
</evidence>
<keyword evidence="3" id="KW-0804">Transcription</keyword>
<dbReference type="Proteomes" id="UP000887565">
    <property type="component" value="Unplaced"/>
</dbReference>
<comment type="similarity">
    <text evidence="1">Belongs to the CNOT2/3/5 family.</text>
</comment>
<evidence type="ECO:0000256" key="2">
    <source>
        <dbReference type="ARBA" id="ARBA00023015"/>
    </source>
</evidence>
<dbReference type="Pfam" id="PF04153">
    <property type="entry name" value="NOT2_3_5_C"/>
    <property type="match status" value="1"/>
</dbReference>
<feature type="region of interest" description="Disordered" evidence="4">
    <location>
        <begin position="380"/>
        <end position="415"/>
    </location>
</feature>
<keyword evidence="2" id="KW-0805">Transcription regulation</keyword>
<dbReference type="Gene3D" id="2.30.30.1020">
    <property type="entry name" value="CCR4-NOT complex subunit 2/3/5, C-terminal domain"/>
    <property type="match status" value="1"/>
</dbReference>
<organism evidence="6 7">
    <name type="scientific">Romanomermis culicivorax</name>
    <name type="common">Nematode worm</name>
    <dbReference type="NCBI Taxonomy" id="13658"/>
    <lineage>
        <taxon>Eukaryota</taxon>
        <taxon>Metazoa</taxon>
        <taxon>Ecdysozoa</taxon>
        <taxon>Nematoda</taxon>
        <taxon>Enoplea</taxon>
        <taxon>Dorylaimia</taxon>
        <taxon>Mermithida</taxon>
        <taxon>Mermithoidea</taxon>
        <taxon>Mermithidae</taxon>
        <taxon>Romanomermis</taxon>
    </lineage>
</organism>
<evidence type="ECO:0000313" key="7">
    <source>
        <dbReference type="WBParaSite" id="nRc.2.0.1.t06218-RA"/>
    </source>
</evidence>
<feature type="domain" description="NOT2/NOT3/NOT5 C-terminal" evidence="5">
    <location>
        <begin position="255"/>
        <end position="379"/>
    </location>
</feature>